<reference evidence="2" key="1">
    <citation type="submission" date="2018-12" db="EMBL/GenBank/DDBJ databases">
        <authorList>
            <person name="Laville E."/>
        </authorList>
    </citation>
    <scope>NUCLEOTIDE SEQUENCE</scope>
</reference>
<feature type="domain" description="Transposase DDE" evidence="1">
    <location>
        <begin position="54"/>
        <end position="111"/>
    </location>
</feature>
<dbReference type="Pfam" id="PF13612">
    <property type="entry name" value="DDE_Tnp_1_3"/>
    <property type="match status" value="1"/>
</dbReference>
<name>A0A447I5C1_9ZZZZ</name>
<dbReference type="AlphaFoldDB" id="A0A447I5C1"/>
<sequence length="112" mass="13233">MNVTETIVILILFSFRWFPLLQALLQRVSYNRFVELEKEVLLPMTIFCWEPVLVNFVDSTPLHVCRNQRILIHKIFEGLAEHGKCSMKCFFGFKLHVIINDKGKILNFMFTL</sequence>
<dbReference type="InterPro" id="IPR025668">
    <property type="entry name" value="Tnp_DDE_dom"/>
</dbReference>
<organism evidence="2">
    <name type="scientific">uncultured organism</name>
    <dbReference type="NCBI Taxonomy" id="155900"/>
    <lineage>
        <taxon>unclassified sequences</taxon>
        <taxon>environmental samples</taxon>
    </lineage>
</organism>
<proteinExistence type="predicted"/>
<evidence type="ECO:0000313" key="2">
    <source>
        <dbReference type="EMBL" id="VDS02552.1"/>
    </source>
</evidence>
<accession>A0A447I5C1</accession>
<evidence type="ECO:0000259" key="1">
    <source>
        <dbReference type="Pfam" id="PF13612"/>
    </source>
</evidence>
<protein>
    <submittedName>
        <fullName evidence="2">Mobile element protein</fullName>
    </submittedName>
</protein>
<dbReference type="EMBL" id="LR131277">
    <property type="protein sequence ID" value="VDS02476.1"/>
    <property type="molecule type" value="Genomic_DNA"/>
</dbReference>
<dbReference type="EMBL" id="LR131280">
    <property type="protein sequence ID" value="VDS02552.1"/>
    <property type="molecule type" value="Genomic_DNA"/>
</dbReference>